<dbReference type="STRING" id="888268.A0A1E5WDC8"/>
<proteinExistence type="predicted"/>
<protein>
    <submittedName>
        <fullName evidence="1">Uncharacterized protein</fullName>
    </submittedName>
</protein>
<name>A0A1E5WDC8_9POAL</name>
<evidence type="ECO:0000313" key="1">
    <source>
        <dbReference type="EMBL" id="OEL35334.1"/>
    </source>
</evidence>
<reference evidence="1 2" key="1">
    <citation type="submission" date="2016-09" db="EMBL/GenBank/DDBJ databases">
        <title>The draft genome of Dichanthelium oligosanthes: A C3 panicoid grass species.</title>
        <authorList>
            <person name="Studer A.J."/>
            <person name="Schnable J.C."/>
            <person name="Brutnell T.P."/>
        </authorList>
    </citation>
    <scope>NUCLEOTIDE SEQUENCE [LARGE SCALE GENOMIC DNA]</scope>
    <source>
        <strain evidence="2">cv. Kellogg 1175</strain>
        <tissue evidence="1">Leaf</tissue>
    </source>
</reference>
<keyword evidence="2" id="KW-1185">Reference proteome</keyword>
<sequence>MKITNLEANIDSLKMKFTNKDLEEIASQICDEDVAGDRPHTAFAHTTWKYANTPRK</sequence>
<dbReference type="EMBL" id="LWDX02012492">
    <property type="protein sequence ID" value="OEL35334.1"/>
    <property type="molecule type" value="Genomic_DNA"/>
</dbReference>
<organism evidence="1 2">
    <name type="scientific">Dichanthelium oligosanthes</name>
    <dbReference type="NCBI Taxonomy" id="888268"/>
    <lineage>
        <taxon>Eukaryota</taxon>
        <taxon>Viridiplantae</taxon>
        <taxon>Streptophyta</taxon>
        <taxon>Embryophyta</taxon>
        <taxon>Tracheophyta</taxon>
        <taxon>Spermatophyta</taxon>
        <taxon>Magnoliopsida</taxon>
        <taxon>Liliopsida</taxon>
        <taxon>Poales</taxon>
        <taxon>Poaceae</taxon>
        <taxon>PACMAD clade</taxon>
        <taxon>Panicoideae</taxon>
        <taxon>Panicodae</taxon>
        <taxon>Paniceae</taxon>
        <taxon>Dichantheliinae</taxon>
        <taxon>Dichanthelium</taxon>
    </lineage>
</organism>
<dbReference type="AlphaFoldDB" id="A0A1E5WDC8"/>
<dbReference type="Proteomes" id="UP000095767">
    <property type="component" value="Unassembled WGS sequence"/>
</dbReference>
<dbReference type="OrthoDB" id="37537at2759"/>
<comment type="caution">
    <text evidence="1">The sequence shown here is derived from an EMBL/GenBank/DDBJ whole genome shotgun (WGS) entry which is preliminary data.</text>
</comment>
<evidence type="ECO:0000313" key="2">
    <source>
        <dbReference type="Proteomes" id="UP000095767"/>
    </source>
</evidence>
<gene>
    <name evidence="1" type="ORF">BAE44_0003646</name>
</gene>
<accession>A0A1E5WDC8</accession>